<keyword evidence="3 4" id="KW-0808">Transferase</keyword>
<dbReference type="Pfam" id="PF06253">
    <property type="entry name" value="MTTB"/>
    <property type="match status" value="1"/>
</dbReference>
<dbReference type="OrthoDB" id="142375at2157"/>
<evidence type="ECO:0000313" key="4">
    <source>
        <dbReference type="EMBL" id="AUX08808.1"/>
    </source>
</evidence>
<dbReference type="Gene3D" id="3.20.20.480">
    <property type="entry name" value="Trimethylamine methyltransferase-like"/>
    <property type="match status" value="1"/>
</dbReference>
<organism evidence="4 5">
    <name type="scientific">Halalkaliarchaeum desulfuricum</name>
    <dbReference type="NCBI Taxonomy" id="2055893"/>
    <lineage>
        <taxon>Archaea</taxon>
        <taxon>Methanobacteriati</taxon>
        <taxon>Methanobacteriota</taxon>
        <taxon>Stenosarchaea group</taxon>
        <taxon>Halobacteria</taxon>
        <taxon>Halobacteriales</taxon>
        <taxon>Haloferacaceae</taxon>
        <taxon>Halalkaliarchaeum</taxon>
    </lineage>
</organism>
<dbReference type="EMBL" id="CP025066">
    <property type="protein sequence ID" value="AUX08808.1"/>
    <property type="molecule type" value="Genomic_DNA"/>
</dbReference>
<dbReference type="RefSeq" id="WP_119816360.1">
    <property type="nucleotide sequence ID" value="NZ_CP025066.1"/>
</dbReference>
<dbReference type="InterPro" id="IPR010426">
    <property type="entry name" value="MTTB_MeTrfase"/>
</dbReference>
<evidence type="ECO:0000256" key="2">
    <source>
        <dbReference type="ARBA" id="ARBA00022603"/>
    </source>
</evidence>
<gene>
    <name evidence="4" type="primary">mttB2</name>
    <name evidence="4" type="ORF">AArcSl_1175</name>
</gene>
<reference evidence="5" key="1">
    <citation type="submission" date="2017-11" db="EMBL/GenBank/DDBJ databases">
        <title>Phenotypic and genomic properties of facultatively anaerobic sulfur-reducing natronoarchaea from hypersaline soda lakes.</title>
        <authorList>
            <person name="Sorokin D.Y."/>
            <person name="Kublanov I.V."/>
            <person name="Roman P."/>
            <person name="Sinninghe Damste J.S."/>
            <person name="Golyshin P.N."/>
            <person name="Rojo D."/>
            <person name="Ciordia S."/>
            <person name="Mena M.D.C."/>
            <person name="Ferrer M."/>
            <person name="Messina E."/>
            <person name="Smedile F."/>
            <person name="La Spada G."/>
            <person name="La Cono V."/>
            <person name="Yakimov M.M."/>
        </authorList>
    </citation>
    <scope>NUCLEOTIDE SEQUENCE [LARGE SCALE GENOMIC DNA]</scope>
    <source>
        <strain evidence="5">AArc-Sl</strain>
    </source>
</reference>
<proteinExistence type="inferred from homology"/>
<keyword evidence="5" id="KW-1185">Reference proteome</keyword>
<dbReference type="GO" id="GO:0043834">
    <property type="term" value="F:trimethylamine methyltransferase activity"/>
    <property type="evidence" value="ECO:0007669"/>
    <property type="project" value="UniProtKB-EC"/>
</dbReference>
<evidence type="ECO:0000256" key="3">
    <source>
        <dbReference type="ARBA" id="ARBA00022679"/>
    </source>
</evidence>
<dbReference type="KEGG" id="hdf:AArcSl_1175"/>
<name>A0A343TI86_9EURY</name>
<accession>A0A343TI86</accession>
<dbReference type="GO" id="GO:0032259">
    <property type="term" value="P:methylation"/>
    <property type="evidence" value="ECO:0007669"/>
    <property type="project" value="UniProtKB-KW"/>
</dbReference>
<dbReference type="InterPro" id="IPR038601">
    <property type="entry name" value="MttB-like_sf"/>
</dbReference>
<evidence type="ECO:0000256" key="1">
    <source>
        <dbReference type="ARBA" id="ARBA00007137"/>
    </source>
</evidence>
<protein>
    <submittedName>
        <fullName evidence="4">Trimethylamine-corrinoid protein Co-methyltransferase</fullName>
        <ecNumber evidence="4">2.1.1.250</ecNumber>
    </submittedName>
</protein>
<dbReference type="AlphaFoldDB" id="A0A343TI86"/>
<comment type="similarity">
    <text evidence="1">Belongs to the trimethylamine methyltransferase family.</text>
</comment>
<dbReference type="GO" id="GO:0015948">
    <property type="term" value="P:methanogenesis"/>
    <property type="evidence" value="ECO:0007669"/>
    <property type="project" value="InterPro"/>
</dbReference>
<evidence type="ECO:0000313" key="5">
    <source>
        <dbReference type="Proteomes" id="UP000263012"/>
    </source>
</evidence>
<dbReference type="EC" id="2.1.1.250" evidence="4"/>
<sequence>MTLFAPFDDADVAEIHDATRQLLSTRGVDVAHDRAREVYNRNGCEVDGTTVRIPDTVLEECLDRAPGSFTLHTRNGDEVVVGDGDPVFAPAFGPTDVYTAEDGVREATLADVETFAKLAHEEDVVDCAGYNVCDPSDVPKPQRARESMKRTLLSTDMPVVGSAYGRRRSRECLELSGIAAGDPALTRPYVLGQVSPVSPRQWPEAMAAGLLAYAARRQPVIVMSQPLAGASAPATLAGAVTLANAEILSGIVLAQLENPETPVVYGSALTALDMETTTIAAAAPEAALGAAATAQLASFYELPARGGGGVTDAKRLDDQAGSESMLGLLAGVDAGIDFMLHAVGILDSYRAASPEKFLLDCERIKTIRRIRQGIDVTEETLAGNLLAETPPGGDFLGSRHTVKHARESLFRPNLAVRDTSDGFGMEGGSAVDRAQARVETLLDRYEPPAIDPSVRERIETYDGLDS</sequence>
<dbReference type="GeneID" id="37877520"/>
<keyword evidence="2 4" id="KW-0489">Methyltransferase</keyword>
<dbReference type="Proteomes" id="UP000263012">
    <property type="component" value="Chromosome"/>
</dbReference>